<dbReference type="GO" id="GO:0047262">
    <property type="term" value="F:polygalacturonate 4-alpha-galacturonosyltransferase activity"/>
    <property type="evidence" value="ECO:0007669"/>
    <property type="project" value="InterPro"/>
</dbReference>
<evidence type="ECO:0000256" key="1">
    <source>
        <dbReference type="ARBA" id="ARBA00004877"/>
    </source>
</evidence>
<comment type="caution">
    <text evidence="5">The sequence shown here is derived from an EMBL/GenBank/DDBJ whole genome shotgun (WGS) entry which is preliminary data.</text>
</comment>
<protein>
    <submittedName>
        <fullName evidence="5">Uncharacterized protein</fullName>
    </submittedName>
</protein>
<evidence type="ECO:0000313" key="6">
    <source>
        <dbReference type="Proteomes" id="UP001230188"/>
    </source>
</evidence>
<keyword evidence="3" id="KW-0472">Membrane</keyword>
<accession>A0AAD7UA17</accession>
<dbReference type="InterPro" id="IPR029993">
    <property type="entry name" value="GAUT"/>
</dbReference>
<feature type="region of interest" description="Disordered" evidence="2">
    <location>
        <begin position="2175"/>
        <end position="2201"/>
    </location>
</feature>
<feature type="region of interest" description="Disordered" evidence="2">
    <location>
        <begin position="1436"/>
        <end position="1465"/>
    </location>
</feature>
<evidence type="ECO:0000256" key="4">
    <source>
        <dbReference type="SAM" id="SignalP"/>
    </source>
</evidence>
<proteinExistence type="predicted"/>
<feature type="transmembrane region" description="Helical" evidence="3">
    <location>
        <begin position="2147"/>
        <end position="2171"/>
    </location>
</feature>
<sequence length="2284" mass="254533">MRWWWWWVCAVGVAAEDGQVEIIILTDRIRPTSAVLNSVCANTRSRVRFHVVVPDRRLGEVRELMPEGCASSADLRLLSESNVTQSIRATGLPITWEIEVPQTNYTVRVASWDRSAKHNSVFNCLRFYLPKLPEFAFLDSIIFMDDDVVMRGDIARLWEYRQDEPISAGCLNWVWSKCGRMQSSFNLSYVEVPYLGFGALSEERDERDATCDAENDEECAPPGFFDSIAAVSASLRKDHRALDLAGLRGTLAWNFGLNKFNLTAWRERGLAERYIAWVQANGVYGWFPTYSLAYGLGIPFLALADEFVCIDDQMPILHGLGFVEPDDFRLSSLQPKDLGSWFALHWNGDRKAWLWQTAIDEYAPFYLEYAPEIDAEFREARRAIDVAKNVSKARQARSFFVWTAPRSGSEWFMAVVDGHPNVCASGEAQSSGRGWPREALLPLREATEWADVCQPKSLCHWSITNRLLDSLLREPEAPSIDYKLRLPKTCDAVQVERGNYTYYGSHLETICALLERAIHFAQNVNDESAREDLVETTAAWHARLKQAAFEIFVATVVGADLSNDAPLPDSYNTTRSGLRFRMPCSCPLNTTSSGLKIMNGWFDLNPLSNKVTARAGNGAFNLTGIIRSIGAKIIVLDRSNLVGSYVSLRIGQVSGSFHCSGATCHHTSRVFVQIDRLIQFVRASLAQRLSRDAMLEHLDIPVLYVEYEACVEMNRRCFGDVLDFLQVDSSHAILDDLLGASTFKRDTRTLKDRIANYENIADGLAAAGFKHLLDVDARKNLNKSNARWPTSSEPWSASLLPVKPLKTPPPPPSLLGSPSPPVTTKKGQRDHPNNDNGLVHVVILTDRDAALGATLSSICSHSLDVPNLVFHLVLPNSFLHPAWLVQQRVSEECFGADFRLRSMRSVEAEIETALGGRKPVWAAAGFEVDADNVSHQQQQQQQYARDRSPKHASPFNLARFYLPVLDEFDDAGTILLLDDDVILQDDVARALRVAAKANSKTLLAGCQNWIGFVDDTDINRAVKMEPSVSSGVFETPHFGFRPVRRGHPISDAYCRSSEDVDCMPPTFMSTLAEAAFDVACRTAKDCSWEEDLRALEFEPGWNFGLTAIDVRSWRENKLTAKYHEWTDAAKRFKLFPPGSLAHGLGLAYVALRGHVQCWESAAFADHIDVLQGLGYVRPDEIDAAGLSIDTAFALHFNGDVKPWDPRSPYNAFWKTRALASKKSSEDEESSTLLSNLSERRLEDSYVFSRGAVAVLTPAPTTVYQNVEGYVPVYHSENRRRRRRLDEDSAYCQEFGKYGMGSYYDSVMFAQLSTTADDRQFSLKSVSTTCVNGSSPRAPAWKDPDDVMATIVATVDLRLLNGVNETTAKAAVQAALDAILSSLQTEVRQKARHVLNSSNVSSVFIEAIEFHLSRGTNEPPDVTEDSGVQVRFTPILLSPRPTMEPTSPISAPTADSPSSSSSSSSGNILRRRLGLSTMATFLIGLTTFWVLMALVGAFADSSKRRELRASSPPRVGLFIFFSDKARSLGRLHDDMKTKELDTLNSPGYLITCCSTYLATALPSMIAFGHSSRVRDRYCELFINAAKCCKPMGVMCEVLAKKHSLLNIIFVFDADRPRAARCVAMFLKCLVLLCANRVALLIHDRGTVAYLACLSVALATPVLKLVDHMCFQYVFAESVATPGGVAAAAAADKKRGETHHVGRALLDNFRLEETMVKRFAWLQSEWQQYAAACLVPTMSIILHQRSELLEAIADADTLSSMEGKRKQECLKSLLAHHDERWSLYRSGEEYREKNEQNVSWQYPFAKRVFMHLSSTLRLADTWDKHLATMHRADDESAAVRSVYQLKLLEAVDADDDDNNNNTREIMLLETELRQHNILEGFCARTGSATKAQTGLGVVGILLVTATSLFVLIQYDPELTNADNKWVTKQSQLWVRASAVSFVFFVFFESLRILWVSSCISSALLPRLKRVGDPSKSPLLSFYNSTGVDVLELVDARHTTQQITQATELPDKLRRRLERRHHLSKKVTLLRKQHFAAMTNALADEAGHTVKTLLGAAAQACDRLVAAKADCQTLYREHRYRNGRLWNLGYLERVEAMVSWQPSRLEAAITSLASIVFGNHRSAGEMLCDLTIVLVALVAIYCLGESGVEYIITSLLALTCVAWILLSSTLPFLVARSDSEGSPRSQQVISRKESGAGTPSDDTQLVELLPRTSSEYDTLNEVFFGGLNNNQDEEARRRAETIAVNIGVVDQQPHVDAVDQQPHRRWSLNSNASSDTDTSESSTHDAI</sequence>
<dbReference type="InterPro" id="IPR027417">
    <property type="entry name" value="P-loop_NTPase"/>
</dbReference>
<feature type="transmembrane region" description="Helical" evidence="3">
    <location>
        <begin position="1892"/>
        <end position="1910"/>
    </location>
</feature>
<evidence type="ECO:0000256" key="3">
    <source>
        <dbReference type="SAM" id="Phobius"/>
    </source>
</evidence>
<dbReference type="PANTHER" id="PTHR32116:SF4">
    <property type="entry name" value="POLYGALACTURONATE 4-ALPHA-GALACTURONOSYLTRANSFERASE"/>
    <property type="match status" value="1"/>
</dbReference>
<feature type="chain" id="PRO_5042226479" evidence="4">
    <location>
        <begin position="16"/>
        <end position="2284"/>
    </location>
</feature>
<dbReference type="EMBL" id="JAQMWT010000479">
    <property type="protein sequence ID" value="KAJ8600783.1"/>
    <property type="molecule type" value="Genomic_DNA"/>
</dbReference>
<reference evidence="5" key="1">
    <citation type="submission" date="2023-01" db="EMBL/GenBank/DDBJ databases">
        <title>Metagenome sequencing of chrysophaentin producing Chrysophaeum taylorii.</title>
        <authorList>
            <person name="Davison J."/>
            <person name="Bewley C."/>
        </authorList>
    </citation>
    <scope>NUCLEOTIDE SEQUENCE</scope>
    <source>
        <strain evidence="5">NIES-1699</strain>
    </source>
</reference>
<dbReference type="Gene3D" id="3.40.50.300">
    <property type="entry name" value="P-loop containing nucleotide triphosphate hydrolases"/>
    <property type="match status" value="1"/>
</dbReference>
<evidence type="ECO:0000313" key="5">
    <source>
        <dbReference type="EMBL" id="KAJ8600783.1"/>
    </source>
</evidence>
<name>A0AAD7UA17_9STRA</name>
<organism evidence="5 6">
    <name type="scientific">Chrysophaeum taylorii</name>
    <dbReference type="NCBI Taxonomy" id="2483200"/>
    <lineage>
        <taxon>Eukaryota</taxon>
        <taxon>Sar</taxon>
        <taxon>Stramenopiles</taxon>
        <taxon>Ochrophyta</taxon>
        <taxon>Pelagophyceae</taxon>
        <taxon>Pelagomonadales</taxon>
        <taxon>Pelagomonadaceae</taxon>
        <taxon>Chrysophaeum</taxon>
    </lineage>
</organism>
<gene>
    <name evidence="5" type="ORF">CTAYLR_006109</name>
</gene>
<keyword evidence="3" id="KW-1133">Transmembrane helix</keyword>
<feature type="region of interest" description="Disordered" evidence="2">
    <location>
        <begin position="799"/>
        <end position="836"/>
    </location>
</feature>
<feature type="compositionally biased region" description="Low complexity" evidence="2">
    <location>
        <begin position="1444"/>
        <end position="1464"/>
    </location>
</feature>
<dbReference type="SUPFAM" id="SSF52540">
    <property type="entry name" value="P-loop containing nucleoside triphosphate hydrolases"/>
    <property type="match status" value="1"/>
</dbReference>
<keyword evidence="3" id="KW-0812">Transmembrane</keyword>
<dbReference type="InterPro" id="IPR002495">
    <property type="entry name" value="Glyco_trans_8"/>
</dbReference>
<evidence type="ECO:0000256" key="2">
    <source>
        <dbReference type="SAM" id="MobiDB-lite"/>
    </source>
</evidence>
<dbReference type="Proteomes" id="UP001230188">
    <property type="component" value="Unassembled WGS sequence"/>
</dbReference>
<feature type="transmembrane region" description="Helical" evidence="3">
    <location>
        <begin position="2123"/>
        <end position="2141"/>
    </location>
</feature>
<dbReference type="Gene3D" id="3.90.550.10">
    <property type="entry name" value="Spore Coat Polysaccharide Biosynthesis Protein SpsA, Chain A"/>
    <property type="match status" value="2"/>
</dbReference>
<feature type="transmembrane region" description="Helical" evidence="3">
    <location>
        <begin position="1930"/>
        <end position="1952"/>
    </location>
</feature>
<feature type="compositionally biased region" description="Pro residues" evidence="2">
    <location>
        <begin position="806"/>
        <end position="821"/>
    </location>
</feature>
<feature type="transmembrane region" description="Helical" evidence="3">
    <location>
        <begin position="1472"/>
        <end position="1498"/>
    </location>
</feature>
<feature type="signal peptide" evidence="4">
    <location>
        <begin position="1"/>
        <end position="15"/>
    </location>
</feature>
<keyword evidence="4" id="KW-0732">Signal</keyword>
<dbReference type="SUPFAM" id="SSF53448">
    <property type="entry name" value="Nucleotide-diphospho-sugar transferases"/>
    <property type="match status" value="2"/>
</dbReference>
<feature type="region of interest" description="Disordered" evidence="2">
    <location>
        <begin position="2255"/>
        <end position="2284"/>
    </location>
</feature>
<dbReference type="InterPro" id="IPR029044">
    <property type="entry name" value="Nucleotide-diphossugar_trans"/>
</dbReference>
<dbReference type="Pfam" id="PF01501">
    <property type="entry name" value="Glyco_transf_8"/>
    <property type="match status" value="2"/>
</dbReference>
<dbReference type="PANTHER" id="PTHR32116">
    <property type="entry name" value="GALACTURONOSYLTRANSFERASE 4-RELATED"/>
    <property type="match status" value="1"/>
</dbReference>
<comment type="pathway">
    <text evidence="1">Glycan metabolism; pectin biosynthesis.</text>
</comment>
<feature type="compositionally biased region" description="Low complexity" evidence="2">
    <location>
        <begin position="2264"/>
        <end position="2278"/>
    </location>
</feature>
<keyword evidence="6" id="KW-1185">Reference proteome</keyword>
<feature type="compositionally biased region" description="Polar residues" evidence="2">
    <location>
        <begin position="2177"/>
        <end position="2186"/>
    </location>
</feature>